<evidence type="ECO:0008006" key="3">
    <source>
        <dbReference type="Google" id="ProtNLM"/>
    </source>
</evidence>
<name>A0ABW3LKJ6_9BACI</name>
<dbReference type="Proteomes" id="UP001597040">
    <property type="component" value="Unassembled WGS sequence"/>
</dbReference>
<organism evidence="1 2">
    <name type="scientific">Virgibacillus byunsanensis</name>
    <dbReference type="NCBI Taxonomy" id="570945"/>
    <lineage>
        <taxon>Bacteria</taxon>
        <taxon>Bacillati</taxon>
        <taxon>Bacillota</taxon>
        <taxon>Bacilli</taxon>
        <taxon>Bacillales</taxon>
        <taxon>Bacillaceae</taxon>
        <taxon>Virgibacillus</taxon>
    </lineage>
</organism>
<dbReference type="RefSeq" id="WP_390361410.1">
    <property type="nucleotide sequence ID" value="NZ_JBHTKJ010000020.1"/>
</dbReference>
<comment type="caution">
    <text evidence="1">The sequence shown here is derived from an EMBL/GenBank/DDBJ whole genome shotgun (WGS) entry which is preliminary data.</text>
</comment>
<reference evidence="2" key="1">
    <citation type="journal article" date="2019" name="Int. J. Syst. Evol. Microbiol.">
        <title>The Global Catalogue of Microorganisms (GCM) 10K type strain sequencing project: providing services to taxonomists for standard genome sequencing and annotation.</title>
        <authorList>
            <consortium name="The Broad Institute Genomics Platform"/>
            <consortium name="The Broad Institute Genome Sequencing Center for Infectious Disease"/>
            <person name="Wu L."/>
            <person name="Ma J."/>
        </authorList>
    </citation>
    <scope>NUCLEOTIDE SEQUENCE [LARGE SCALE GENOMIC DNA]</scope>
    <source>
        <strain evidence="2">CCUG 56754</strain>
    </source>
</reference>
<gene>
    <name evidence="1" type="ORF">ACFQ3N_08485</name>
</gene>
<proteinExistence type="predicted"/>
<sequence>MNSEVSKIKIGNQLQHLIEINGFDIFRNSLMENLEFDQSTLQK</sequence>
<evidence type="ECO:0000313" key="2">
    <source>
        <dbReference type="Proteomes" id="UP001597040"/>
    </source>
</evidence>
<accession>A0ABW3LKJ6</accession>
<evidence type="ECO:0000313" key="1">
    <source>
        <dbReference type="EMBL" id="MFD1038435.1"/>
    </source>
</evidence>
<keyword evidence="2" id="KW-1185">Reference proteome</keyword>
<dbReference type="EMBL" id="JBHTKJ010000020">
    <property type="protein sequence ID" value="MFD1038435.1"/>
    <property type="molecule type" value="Genomic_DNA"/>
</dbReference>
<protein>
    <recommendedName>
        <fullName evidence="3">Transposase</fullName>
    </recommendedName>
</protein>